<dbReference type="PANTHER" id="PTHR48081:SF6">
    <property type="entry name" value="PEPTIDASE S9 PROLYL OLIGOPEPTIDASE CATALYTIC DOMAIN-CONTAINING PROTEIN"/>
    <property type="match status" value="1"/>
</dbReference>
<accession>A0A239BKL5</accession>
<keyword evidence="5" id="KW-1185">Reference proteome</keyword>
<dbReference type="Proteomes" id="UP000198480">
    <property type="component" value="Unassembled WGS sequence"/>
</dbReference>
<dbReference type="Gene3D" id="3.40.50.1820">
    <property type="entry name" value="alpha/beta hydrolase"/>
    <property type="match status" value="1"/>
</dbReference>
<dbReference type="EMBL" id="FZOK01000003">
    <property type="protein sequence ID" value="SNS08162.1"/>
    <property type="molecule type" value="Genomic_DNA"/>
</dbReference>
<feature type="domain" description="BD-FAE-like" evidence="3">
    <location>
        <begin position="60"/>
        <end position="248"/>
    </location>
</feature>
<evidence type="ECO:0000256" key="2">
    <source>
        <dbReference type="SAM" id="SignalP"/>
    </source>
</evidence>
<keyword evidence="1" id="KW-0378">Hydrolase</keyword>
<dbReference type="InterPro" id="IPR029058">
    <property type="entry name" value="AB_hydrolase_fold"/>
</dbReference>
<dbReference type="AlphaFoldDB" id="A0A239BKL5"/>
<dbReference type="SUPFAM" id="SSF53474">
    <property type="entry name" value="alpha/beta-Hydrolases"/>
    <property type="match status" value="1"/>
</dbReference>
<sequence>MKKLIILIGLAFCSSAFAQKIETLRLWEEQAPMTIKQIDVDIYNARNNVQTVAHPEIIVHFPLENKANGRALLVMPGGGYSNLAFNHEGNQIGEFYSSHGYVVAVLKYRLPDPAYMDEPWIVPLIDAKQAIQVMRKNAKSWKIDPEKIGALGFSAGGHLASSLAVHGSKEEGTQPNFSILIYPVITMENGLAHQGSRKLLLGSKLNSEWEIFHSNEKQVKPSTPPAFMVHSWDDKSVVVENSIIYAKALAAEGIKVELLLFEKGGHGYGMGNPDMHGNVAQWPNLSLAWMEEFFKNK</sequence>
<proteinExistence type="predicted"/>
<feature type="signal peptide" evidence="2">
    <location>
        <begin position="1"/>
        <end position="18"/>
    </location>
</feature>
<evidence type="ECO:0000313" key="4">
    <source>
        <dbReference type="EMBL" id="SNS08162.1"/>
    </source>
</evidence>
<name>A0A239BKL5_9BACT</name>
<reference evidence="5" key="1">
    <citation type="submission" date="2017-06" db="EMBL/GenBank/DDBJ databases">
        <authorList>
            <person name="Varghese N."/>
            <person name="Submissions S."/>
        </authorList>
    </citation>
    <scope>NUCLEOTIDE SEQUENCE [LARGE SCALE GENOMIC DNA]</scope>
    <source>
        <strain evidence="5">5C</strain>
    </source>
</reference>
<dbReference type="GO" id="GO:0016787">
    <property type="term" value="F:hydrolase activity"/>
    <property type="evidence" value="ECO:0007669"/>
    <property type="project" value="UniProtKB-KW"/>
</dbReference>
<dbReference type="PANTHER" id="PTHR48081">
    <property type="entry name" value="AB HYDROLASE SUPERFAMILY PROTEIN C4A8.06C"/>
    <property type="match status" value="1"/>
</dbReference>
<organism evidence="4 5">
    <name type="scientific">Belliella buryatensis</name>
    <dbReference type="NCBI Taxonomy" id="1500549"/>
    <lineage>
        <taxon>Bacteria</taxon>
        <taxon>Pseudomonadati</taxon>
        <taxon>Bacteroidota</taxon>
        <taxon>Cytophagia</taxon>
        <taxon>Cytophagales</taxon>
        <taxon>Cyclobacteriaceae</taxon>
        <taxon>Belliella</taxon>
    </lineage>
</organism>
<evidence type="ECO:0000256" key="1">
    <source>
        <dbReference type="ARBA" id="ARBA00022801"/>
    </source>
</evidence>
<protein>
    <submittedName>
        <fullName evidence="4">Acetyl esterase/lipase</fullName>
    </submittedName>
</protein>
<dbReference type="OrthoDB" id="9794725at2"/>
<dbReference type="InterPro" id="IPR049492">
    <property type="entry name" value="BD-FAE-like_dom"/>
</dbReference>
<dbReference type="RefSeq" id="WP_141107365.1">
    <property type="nucleotide sequence ID" value="NZ_FZOK01000003.1"/>
</dbReference>
<keyword evidence="2" id="KW-0732">Signal</keyword>
<evidence type="ECO:0000313" key="5">
    <source>
        <dbReference type="Proteomes" id="UP000198480"/>
    </source>
</evidence>
<feature type="chain" id="PRO_5012059761" evidence="2">
    <location>
        <begin position="19"/>
        <end position="297"/>
    </location>
</feature>
<gene>
    <name evidence="4" type="ORF">SAMN06295967_10349</name>
</gene>
<dbReference type="InterPro" id="IPR050300">
    <property type="entry name" value="GDXG_lipolytic_enzyme"/>
</dbReference>
<evidence type="ECO:0000259" key="3">
    <source>
        <dbReference type="Pfam" id="PF20434"/>
    </source>
</evidence>
<dbReference type="Pfam" id="PF20434">
    <property type="entry name" value="BD-FAE"/>
    <property type="match status" value="1"/>
</dbReference>